<feature type="transmembrane region" description="Helical" evidence="1">
    <location>
        <begin position="107"/>
        <end position="126"/>
    </location>
</feature>
<dbReference type="Proteomes" id="UP000557392">
    <property type="component" value="Unassembled WGS sequence"/>
</dbReference>
<keyword evidence="1" id="KW-1133">Transmembrane helix</keyword>
<keyword evidence="1" id="KW-0472">Membrane</keyword>
<feature type="transmembrane region" description="Helical" evidence="1">
    <location>
        <begin position="395"/>
        <end position="416"/>
    </location>
</feature>
<protein>
    <recommendedName>
        <fullName evidence="4">Glycosyltransferase RgtA/B/C/D-like domain-containing protein</fullName>
    </recommendedName>
</protein>
<reference evidence="2 3" key="1">
    <citation type="submission" date="2020-08" db="EMBL/GenBank/DDBJ databases">
        <title>Genomic Encyclopedia of Type Strains, Phase IV (KMG-IV): sequencing the most valuable type-strain genomes for metagenomic binning, comparative biology and taxonomic classification.</title>
        <authorList>
            <person name="Goeker M."/>
        </authorList>
    </citation>
    <scope>NUCLEOTIDE SEQUENCE [LARGE SCALE GENOMIC DNA]</scope>
    <source>
        <strain evidence="2 3">DSM 101806</strain>
    </source>
</reference>
<keyword evidence="1" id="KW-0812">Transmembrane</keyword>
<organism evidence="2 3">
    <name type="scientific">Sphingomonas kyeonggiensis</name>
    <dbReference type="NCBI Taxonomy" id="1268553"/>
    <lineage>
        <taxon>Bacteria</taxon>
        <taxon>Pseudomonadati</taxon>
        <taxon>Pseudomonadota</taxon>
        <taxon>Alphaproteobacteria</taxon>
        <taxon>Sphingomonadales</taxon>
        <taxon>Sphingomonadaceae</taxon>
        <taxon>Sphingomonas</taxon>
    </lineage>
</organism>
<feature type="transmembrane region" description="Helical" evidence="1">
    <location>
        <begin position="81"/>
        <end position="100"/>
    </location>
</feature>
<evidence type="ECO:0000256" key="1">
    <source>
        <dbReference type="SAM" id="Phobius"/>
    </source>
</evidence>
<keyword evidence="3" id="KW-1185">Reference proteome</keyword>
<evidence type="ECO:0000313" key="2">
    <source>
        <dbReference type="EMBL" id="MBB4096662.1"/>
    </source>
</evidence>
<evidence type="ECO:0000313" key="3">
    <source>
        <dbReference type="Proteomes" id="UP000557392"/>
    </source>
</evidence>
<feature type="transmembrane region" description="Helical" evidence="1">
    <location>
        <begin position="196"/>
        <end position="214"/>
    </location>
</feature>
<feature type="transmembrane region" description="Helical" evidence="1">
    <location>
        <begin position="422"/>
        <end position="438"/>
    </location>
</feature>
<gene>
    <name evidence="2" type="ORF">GGR46_000195</name>
</gene>
<feature type="transmembrane region" description="Helical" evidence="1">
    <location>
        <begin position="161"/>
        <end position="184"/>
    </location>
</feature>
<evidence type="ECO:0008006" key="4">
    <source>
        <dbReference type="Google" id="ProtNLM"/>
    </source>
</evidence>
<proteinExistence type="predicted"/>
<name>A0A7W6JQJ2_9SPHN</name>
<dbReference type="EMBL" id="JACIEH010000001">
    <property type="protein sequence ID" value="MBB4096662.1"/>
    <property type="molecule type" value="Genomic_DNA"/>
</dbReference>
<feature type="transmembrane region" description="Helical" evidence="1">
    <location>
        <begin position="450"/>
        <end position="468"/>
    </location>
</feature>
<accession>A0A7W6JQJ2</accession>
<feature type="transmembrane region" description="Helical" evidence="1">
    <location>
        <begin position="18"/>
        <end position="37"/>
    </location>
</feature>
<sequence length="481" mass="51677">MVEPGATALRRLSPAARFGLGAALLCILSLAFFWPGVALYDSVSQYQQVVSGSYHDWHPPIMARLWSLFRGAGWHGQSPMFALQLLLYWGGLGLIAAALARVGAWKSAIAALALGLWPPFLAWDAAVLKDGQMASAMLAATGLVGWRRLTGQELRGIDRAAVILLLGYAVLVRANAIFAVAPLAVGLLAPWEWRRWPTRFALIAVGTLAVLAMAPRINHGLLGADASGVEATQPIFDMAGIAHRAGPDAVPLLSRGTWQKVDAERCYTPVFWDVFASGRRCGFIQDDLDGRPTREIFMGWTGAIRAHPGAYASHRLAHWNMTMRWLVPWHLPLARPEAGSEPNDFGLGSPARIVEPYDALAGELIDSPLGAPILALATALAVLALARPAASPAHALAVPLALSATAMELSFLVVSISSDWRYHLWSMLAAWLAAILLLTRPVPRRPARIALALILLVGVTSLGGRILLPSIGDNYEDLIGD</sequence>
<dbReference type="AlphaFoldDB" id="A0A7W6JQJ2"/>
<comment type="caution">
    <text evidence="2">The sequence shown here is derived from an EMBL/GenBank/DDBJ whole genome shotgun (WGS) entry which is preliminary data.</text>
</comment>
<dbReference type="RefSeq" id="WP_183993725.1">
    <property type="nucleotide sequence ID" value="NZ_JACIEH010000001.1"/>
</dbReference>